<sequence length="393" mass="45828">MIFLSVILIIFLIYLFFEIETHQRNVNKIKIRILVNGTRGKSSTTRLIAGGLKENNKKVVCKTTGTQPRLVIFGKEYPIVRLGRANIIEEKKIFKRIAKEEAEISVTECMALVPEYQKIYNEKLVSPHITVITNVRNDHLEVMGPTLKDVASNLAKTIPKNGVLFILRDENYLEIFEKEAKKKNCQIYYVDKNIVDEKMMAGFSYLEHKENVALALAVCEYLGCEREKALLGMKKIPPDPGVLRIYEIKINNNFLYFVNTMAANDPDSIFYLWERFQKFKFDKKIILMNCRPDRVERSEQLGVLINEKFSADYYLATGFLTKPFLNKLKKSNVFDLEKKEPQEVFSFVKEIVENYKENKRWLLFATGNIVGYGEKLVLEFQKYGKEVDYSLWW</sequence>
<dbReference type="InterPro" id="IPR008337">
    <property type="entry name" value="Capsule_biosynth_CapB"/>
</dbReference>
<name>A0A7V4E2Q6_UNCW3</name>
<dbReference type="PANTHER" id="PTHR43445">
    <property type="entry name" value="UDP-N-ACETYLMURAMATE--L-ALANINE LIGASE-RELATED"/>
    <property type="match status" value="1"/>
</dbReference>
<evidence type="ECO:0000259" key="1">
    <source>
        <dbReference type="Pfam" id="PF08245"/>
    </source>
</evidence>
<accession>A0A7V4E2Q6</accession>
<dbReference type="NCBIfam" id="TIGR04012">
    <property type="entry name" value="poly_gGlu_PgsB"/>
    <property type="match status" value="1"/>
</dbReference>
<dbReference type="Pfam" id="PF08245">
    <property type="entry name" value="Mur_ligase_M"/>
    <property type="match status" value="1"/>
</dbReference>
<gene>
    <name evidence="2" type="primary">pgsB</name>
    <name evidence="2" type="ORF">ENU74_01150</name>
</gene>
<protein>
    <submittedName>
        <fullName evidence="2">Poly-gamma-glutamate synthase PgsB</fullName>
    </submittedName>
</protein>
<dbReference type="InterPro" id="IPR013221">
    <property type="entry name" value="Mur_ligase_cen"/>
</dbReference>
<dbReference type="GO" id="GO:0016020">
    <property type="term" value="C:membrane"/>
    <property type="evidence" value="ECO:0007669"/>
    <property type="project" value="InterPro"/>
</dbReference>
<dbReference type="SUPFAM" id="SSF53623">
    <property type="entry name" value="MurD-like peptide ligases, catalytic domain"/>
    <property type="match status" value="1"/>
</dbReference>
<dbReference type="InterPro" id="IPR036565">
    <property type="entry name" value="Mur-like_cat_sf"/>
</dbReference>
<dbReference type="GO" id="GO:0005524">
    <property type="term" value="F:ATP binding"/>
    <property type="evidence" value="ECO:0007669"/>
    <property type="project" value="InterPro"/>
</dbReference>
<dbReference type="Gene3D" id="3.40.1190.10">
    <property type="entry name" value="Mur-like, catalytic domain"/>
    <property type="match status" value="1"/>
</dbReference>
<organism evidence="2">
    <name type="scientific">candidate division WOR-3 bacterium</name>
    <dbReference type="NCBI Taxonomy" id="2052148"/>
    <lineage>
        <taxon>Bacteria</taxon>
        <taxon>Bacteria division WOR-3</taxon>
    </lineage>
</organism>
<dbReference type="EMBL" id="DTDR01000037">
    <property type="protein sequence ID" value="HGK63194.1"/>
    <property type="molecule type" value="Genomic_DNA"/>
</dbReference>
<dbReference type="PANTHER" id="PTHR43445:SF1">
    <property type="entry name" value="PGA SYNTHASE CAPB"/>
    <property type="match status" value="1"/>
</dbReference>
<dbReference type="GO" id="GO:0045227">
    <property type="term" value="P:capsule polysaccharide biosynthetic process"/>
    <property type="evidence" value="ECO:0007669"/>
    <property type="project" value="InterPro"/>
</dbReference>
<reference evidence="2" key="1">
    <citation type="journal article" date="2020" name="mSystems">
        <title>Genome- and Community-Level Interaction Insights into Carbon Utilization and Element Cycling Functions of Hydrothermarchaeota in Hydrothermal Sediment.</title>
        <authorList>
            <person name="Zhou Z."/>
            <person name="Liu Y."/>
            <person name="Xu W."/>
            <person name="Pan J."/>
            <person name="Luo Z.H."/>
            <person name="Li M."/>
        </authorList>
    </citation>
    <scope>NUCLEOTIDE SEQUENCE [LARGE SCALE GENOMIC DNA]</scope>
    <source>
        <strain evidence="2">SpSt-697</strain>
    </source>
</reference>
<dbReference type="GO" id="GO:0016881">
    <property type="term" value="F:acid-amino acid ligase activity"/>
    <property type="evidence" value="ECO:0007669"/>
    <property type="project" value="InterPro"/>
</dbReference>
<comment type="caution">
    <text evidence="2">The sequence shown here is derived from an EMBL/GenBank/DDBJ whole genome shotgun (WGS) entry which is preliminary data.</text>
</comment>
<dbReference type="InterPro" id="IPR050061">
    <property type="entry name" value="MurCDEF_pg_biosynth"/>
</dbReference>
<proteinExistence type="predicted"/>
<evidence type="ECO:0000313" key="2">
    <source>
        <dbReference type="EMBL" id="HGK63194.1"/>
    </source>
</evidence>
<dbReference type="PRINTS" id="PR01758">
    <property type="entry name" value="CAPSULEPROTB"/>
</dbReference>
<dbReference type="AlphaFoldDB" id="A0A7V4E2Q6"/>
<feature type="domain" description="Mur ligase central" evidence="1">
    <location>
        <begin position="35"/>
        <end position="215"/>
    </location>
</feature>